<dbReference type="AlphaFoldDB" id="A0A1B7ZC54"/>
<dbReference type="Proteomes" id="UP000092164">
    <property type="component" value="Unassembled WGS sequence"/>
</dbReference>
<protein>
    <submittedName>
        <fullName evidence="1">Uncharacterized protein</fullName>
    </submittedName>
</protein>
<keyword evidence="2" id="KW-1185">Reference proteome</keyword>
<proteinExistence type="predicted"/>
<dbReference type="EMBL" id="LZFP01000007">
    <property type="protein sequence ID" value="OBR40462.1"/>
    <property type="molecule type" value="Genomic_DNA"/>
</dbReference>
<evidence type="ECO:0000313" key="1">
    <source>
        <dbReference type="EMBL" id="OBR40462.1"/>
    </source>
</evidence>
<reference evidence="2" key="1">
    <citation type="submission" date="2016-06" db="EMBL/GenBank/DDBJ databases">
        <authorList>
            <person name="Zhan P."/>
        </authorList>
    </citation>
    <scope>NUCLEOTIDE SEQUENCE [LARGE SCALE GENOMIC DNA]</scope>
    <source>
        <strain evidence="2">T28</strain>
    </source>
</reference>
<dbReference type="KEGG" id="mart:BTR34_11540"/>
<name>A0A1B7ZC54_9FLAO</name>
<organism evidence="1 2">
    <name type="scientific">Maribacter hydrothermalis</name>
    <dbReference type="NCBI Taxonomy" id="1836467"/>
    <lineage>
        <taxon>Bacteria</taxon>
        <taxon>Pseudomonadati</taxon>
        <taxon>Bacteroidota</taxon>
        <taxon>Flavobacteriia</taxon>
        <taxon>Flavobacteriales</taxon>
        <taxon>Flavobacteriaceae</taxon>
        <taxon>Maribacter</taxon>
    </lineage>
</organism>
<sequence length="304" mass="35517">MLEYLNFLLKKVLPLNNKLTTIALLQDRTWIKLSTNGVAEKWFFRNNGILSISQNGNIIDGAYEYLNEYLAISFLNEKKLFEKHFIYNEILILKQDSTDPELYAFYDNSKFTENEFIAHIENSRKKDLNITLLKLIDFTEVEVVRKPLDKEIKTGNLVLINGEKTSLKSLETEHNLYELINGKISKIYFKKKYKFINNELIVKQKTHNILVGDEIISSKEKPRNGLQKIQSLLGVLQKNNTIERIFHITYKETIIKKKRIEIWKKKTSGITTGDLVIVENERVPDGKYWIDFLTILNVVNGRVT</sequence>
<dbReference type="OrthoDB" id="1424919at2"/>
<evidence type="ECO:0000313" key="2">
    <source>
        <dbReference type="Proteomes" id="UP000092164"/>
    </source>
</evidence>
<comment type="caution">
    <text evidence="1">The sequence shown here is derived from an EMBL/GenBank/DDBJ whole genome shotgun (WGS) entry which is preliminary data.</text>
</comment>
<gene>
    <name evidence="1" type="ORF">A9200_15195</name>
</gene>
<dbReference type="RefSeq" id="WP_068483563.1">
    <property type="nucleotide sequence ID" value="NZ_CP018760.1"/>
</dbReference>
<accession>A0A1B7ZC54</accession>